<evidence type="ECO:0000256" key="1">
    <source>
        <dbReference type="SAM" id="Phobius"/>
    </source>
</evidence>
<comment type="caution">
    <text evidence="2">The sequence shown here is derived from an EMBL/GenBank/DDBJ whole genome shotgun (WGS) entry which is preliminary data.</text>
</comment>
<evidence type="ECO:0000313" key="3">
    <source>
        <dbReference type="Proteomes" id="UP000289738"/>
    </source>
</evidence>
<accession>A0A445DMQ8</accession>
<organism evidence="2 3">
    <name type="scientific">Arachis hypogaea</name>
    <name type="common">Peanut</name>
    <dbReference type="NCBI Taxonomy" id="3818"/>
    <lineage>
        <taxon>Eukaryota</taxon>
        <taxon>Viridiplantae</taxon>
        <taxon>Streptophyta</taxon>
        <taxon>Embryophyta</taxon>
        <taxon>Tracheophyta</taxon>
        <taxon>Spermatophyta</taxon>
        <taxon>Magnoliopsida</taxon>
        <taxon>eudicotyledons</taxon>
        <taxon>Gunneridae</taxon>
        <taxon>Pentapetalae</taxon>
        <taxon>rosids</taxon>
        <taxon>fabids</taxon>
        <taxon>Fabales</taxon>
        <taxon>Fabaceae</taxon>
        <taxon>Papilionoideae</taxon>
        <taxon>50 kb inversion clade</taxon>
        <taxon>dalbergioids sensu lato</taxon>
        <taxon>Dalbergieae</taxon>
        <taxon>Pterocarpus clade</taxon>
        <taxon>Arachis</taxon>
    </lineage>
</organism>
<dbReference type="AlphaFoldDB" id="A0A445DMQ8"/>
<dbReference type="Proteomes" id="UP000289738">
    <property type="component" value="Chromosome A03"/>
</dbReference>
<keyword evidence="1" id="KW-0472">Membrane</keyword>
<keyword evidence="3" id="KW-1185">Reference proteome</keyword>
<reference evidence="2 3" key="1">
    <citation type="submission" date="2019-01" db="EMBL/GenBank/DDBJ databases">
        <title>Sequencing of cultivated peanut Arachis hypogaea provides insights into genome evolution and oil improvement.</title>
        <authorList>
            <person name="Chen X."/>
        </authorList>
    </citation>
    <scope>NUCLEOTIDE SEQUENCE [LARGE SCALE GENOMIC DNA]</scope>
    <source>
        <strain evidence="3">cv. Fuhuasheng</strain>
        <tissue evidence="2">Leaves</tissue>
    </source>
</reference>
<keyword evidence="1" id="KW-1133">Transmembrane helix</keyword>
<dbReference type="EMBL" id="SDMP01000003">
    <property type="protein sequence ID" value="RYR64412.1"/>
    <property type="molecule type" value="Genomic_DNA"/>
</dbReference>
<sequence length="114" mass="12592">MALLCFFFSFEIGGVAVTASSFFLVHNVLGLLFGWMDDTTGLPVSIGKCFDGWVLEMVEDLWLNVVFLDSSLGSFVANGIVHGFFKLKFFSAATGHQQLNQHAICMTLVFFMGH</sequence>
<proteinExistence type="predicted"/>
<feature type="transmembrane region" description="Helical" evidence="1">
    <location>
        <begin position="61"/>
        <end position="81"/>
    </location>
</feature>
<evidence type="ECO:0000313" key="2">
    <source>
        <dbReference type="EMBL" id="RYR64412.1"/>
    </source>
</evidence>
<protein>
    <submittedName>
        <fullName evidence="2">Uncharacterized protein</fullName>
    </submittedName>
</protein>
<name>A0A445DMQ8_ARAHY</name>
<keyword evidence="1" id="KW-0812">Transmembrane</keyword>
<gene>
    <name evidence="2" type="ORF">Ahy_A03g010519</name>
</gene>